<dbReference type="PANTHER" id="PTHR34502">
    <property type="entry name" value="DUF6594 DOMAIN-CONTAINING PROTEIN-RELATED"/>
    <property type="match status" value="1"/>
</dbReference>
<keyword evidence="1" id="KW-1133">Transmembrane helix</keyword>
<sequence length="316" mass="35259">MSSTATTTTVSPQSGNFTCRQRPIIPLQSVQHGGPVFTDNPAKIESFPRGYPSLSAFLSSDREFAMFRSFKRLHARLVLHKQDELVQLEEHLDSLDEAEGQINPHALTTNRPGRHGPTSRYSEERRVLLAEIEVKLREYNSVLTSLLDHLGTQEPEQSKIQNVANWMDGKKPLARAESGFLDDWSDLRPSKHSPEKGGLEELLGRIATSPTCQRIWASPSPKSDDPHVRLANHSKIMAVSRTLATVFAVFALIIPIVVLYNVQAVTSRLWIISGFTALFSSALRWLTMSRNYEIFSATAAYCAVMVVFVGSLPESR</sequence>
<dbReference type="PANTHER" id="PTHR34502:SF5">
    <property type="entry name" value="DUF6594 DOMAIN-CONTAINING PROTEIN"/>
    <property type="match status" value="1"/>
</dbReference>
<evidence type="ECO:0000259" key="2">
    <source>
        <dbReference type="Pfam" id="PF20237"/>
    </source>
</evidence>
<keyword evidence="4" id="KW-1185">Reference proteome</keyword>
<evidence type="ECO:0000313" key="4">
    <source>
        <dbReference type="Proteomes" id="UP001301769"/>
    </source>
</evidence>
<feature type="domain" description="DUF6594" evidence="2">
    <location>
        <begin position="51"/>
        <end position="306"/>
    </location>
</feature>
<reference evidence="3" key="1">
    <citation type="journal article" date="2023" name="Mol. Phylogenet. Evol.">
        <title>Genome-scale phylogeny and comparative genomics of the fungal order Sordariales.</title>
        <authorList>
            <person name="Hensen N."/>
            <person name="Bonometti L."/>
            <person name="Westerberg I."/>
            <person name="Brannstrom I.O."/>
            <person name="Guillou S."/>
            <person name="Cros-Aarteil S."/>
            <person name="Calhoun S."/>
            <person name="Haridas S."/>
            <person name="Kuo A."/>
            <person name="Mondo S."/>
            <person name="Pangilinan J."/>
            <person name="Riley R."/>
            <person name="LaButti K."/>
            <person name="Andreopoulos B."/>
            <person name="Lipzen A."/>
            <person name="Chen C."/>
            <person name="Yan M."/>
            <person name="Daum C."/>
            <person name="Ng V."/>
            <person name="Clum A."/>
            <person name="Steindorff A."/>
            <person name="Ohm R.A."/>
            <person name="Martin F."/>
            <person name="Silar P."/>
            <person name="Natvig D.O."/>
            <person name="Lalanne C."/>
            <person name="Gautier V."/>
            <person name="Ament-Velasquez S.L."/>
            <person name="Kruys A."/>
            <person name="Hutchinson M.I."/>
            <person name="Powell A.J."/>
            <person name="Barry K."/>
            <person name="Miller A.N."/>
            <person name="Grigoriev I.V."/>
            <person name="Debuchy R."/>
            <person name="Gladieux P."/>
            <person name="Hiltunen Thoren M."/>
            <person name="Johannesson H."/>
        </authorList>
    </citation>
    <scope>NUCLEOTIDE SEQUENCE</scope>
    <source>
        <strain evidence="3">PSN293</strain>
    </source>
</reference>
<proteinExistence type="predicted"/>
<keyword evidence="1" id="KW-0472">Membrane</keyword>
<gene>
    <name evidence="3" type="ORF">QBC37DRAFT_367395</name>
</gene>
<feature type="transmembrane region" description="Helical" evidence="1">
    <location>
        <begin position="294"/>
        <end position="312"/>
    </location>
</feature>
<dbReference type="EMBL" id="MU858045">
    <property type="protein sequence ID" value="KAK4220387.1"/>
    <property type="molecule type" value="Genomic_DNA"/>
</dbReference>
<name>A0AAN7BEH2_9PEZI</name>
<feature type="transmembrane region" description="Helical" evidence="1">
    <location>
        <begin position="269"/>
        <end position="287"/>
    </location>
</feature>
<dbReference type="Proteomes" id="UP001301769">
    <property type="component" value="Unassembled WGS sequence"/>
</dbReference>
<dbReference type="Pfam" id="PF20237">
    <property type="entry name" value="DUF6594"/>
    <property type="match status" value="1"/>
</dbReference>
<evidence type="ECO:0000313" key="3">
    <source>
        <dbReference type="EMBL" id="KAK4220387.1"/>
    </source>
</evidence>
<keyword evidence="1" id="KW-0812">Transmembrane</keyword>
<reference evidence="3" key="2">
    <citation type="submission" date="2023-05" db="EMBL/GenBank/DDBJ databases">
        <authorList>
            <consortium name="Lawrence Berkeley National Laboratory"/>
            <person name="Steindorff A."/>
            <person name="Hensen N."/>
            <person name="Bonometti L."/>
            <person name="Westerberg I."/>
            <person name="Brannstrom I.O."/>
            <person name="Guillou S."/>
            <person name="Cros-Aarteil S."/>
            <person name="Calhoun S."/>
            <person name="Haridas S."/>
            <person name="Kuo A."/>
            <person name="Mondo S."/>
            <person name="Pangilinan J."/>
            <person name="Riley R."/>
            <person name="Labutti K."/>
            <person name="Andreopoulos B."/>
            <person name="Lipzen A."/>
            <person name="Chen C."/>
            <person name="Yanf M."/>
            <person name="Daum C."/>
            <person name="Ng V."/>
            <person name="Clum A."/>
            <person name="Ohm R."/>
            <person name="Martin F."/>
            <person name="Silar P."/>
            <person name="Natvig D."/>
            <person name="Lalanne C."/>
            <person name="Gautier V."/>
            <person name="Ament-Velasquez S.L."/>
            <person name="Kruys A."/>
            <person name="Hutchinson M.I."/>
            <person name="Powell A.J."/>
            <person name="Barry K."/>
            <person name="Miller A.N."/>
            <person name="Grigoriev I.V."/>
            <person name="Debuchy R."/>
            <person name="Gladieux P."/>
            <person name="Thoren M.H."/>
            <person name="Johannesson H."/>
        </authorList>
    </citation>
    <scope>NUCLEOTIDE SEQUENCE</scope>
    <source>
        <strain evidence="3">PSN293</strain>
    </source>
</reference>
<protein>
    <recommendedName>
        <fullName evidence="2">DUF6594 domain-containing protein</fullName>
    </recommendedName>
</protein>
<accession>A0AAN7BEH2</accession>
<dbReference type="InterPro" id="IPR046529">
    <property type="entry name" value="DUF6594"/>
</dbReference>
<dbReference type="AlphaFoldDB" id="A0AAN7BEH2"/>
<organism evidence="3 4">
    <name type="scientific">Rhypophila decipiens</name>
    <dbReference type="NCBI Taxonomy" id="261697"/>
    <lineage>
        <taxon>Eukaryota</taxon>
        <taxon>Fungi</taxon>
        <taxon>Dikarya</taxon>
        <taxon>Ascomycota</taxon>
        <taxon>Pezizomycotina</taxon>
        <taxon>Sordariomycetes</taxon>
        <taxon>Sordariomycetidae</taxon>
        <taxon>Sordariales</taxon>
        <taxon>Naviculisporaceae</taxon>
        <taxon>Rhypophila</taxon>
    </lineage>
</organism>
<evidence type="ECO:0000256" key="1">
    <source>
        <dbReference type="SAM" id="Phobius"/>
    </source>
</evidence>
<feature type="transmembrane region" description="Helical" evidence="1">
    <location>
        <begin position="243"/>
        <end position="263"/>
    </location>
</feature>
<comment type="caution">
    <text evidence="3">The sequence shown here is derived from an EMBL/GenBank/DDBJ whole genome shotgun (WGS) entry which is preliminary data.</text>
</comment>